<proteinExistence type="predicted"/>
<gene>
    <name evidence="1" type="ORF">MEDL_26687</name>
</gene>
<organism evidence="1 2">
    <name type="scientific">Mytilus edulis</name>
    <name type="common">Blue mussel</name>
    <dbReference type="NCBI Taxonomy" id="6550"/>
    <lineage>
        <taxon>Eukaryota</taxon>
        <taxon>Metazoa</taxon>
        <taxon>Spiralia</taxon>
        <taxon>Lophotrochozoa</taxon>
        <taxon>Mollusca</taxon>
        <taxon>Bivalvia</taxon>
        <taxon>Autobranchia</taxon>
        <taxon>Pteriomorphia</taxon>
        <taxon>Mytilida</taxon>
        <taxon>Mytiloidea</taxon>
        <taxon>Mytilidae</taxon>
        <taxon>Mytilinae</taxon>
        <taxon>Mytilus</taxon>
    </lineage>
</organism>
<dbReference type="PANTHER" id="PTHR22605">
    <property type="entry name" value="RZ-TYPE DOMAIN-CONTAINING PROTEIN"/>
    <property type="match status" value="1"/>
</dbReference>
<dbReference type="GO" id="GO:0061630">
    <property type="term" value="F:ubiquitin protein ligase activity"/>
    <property type="evidence" value="ECO:0007669"/>
    <property type="project" value="UniProtKB-EC"/>
</dbReference>
<evidence type="ECO:0000313" key="1">
    <source>
        <dbReference type="EMBL" id="CAG2212749.1"/>
    </source>
</evidence>
<sequence>MLARLPPFRFLSPVLQKIAGENCKIIVIAPAWPKQSWFPDLLRLSCPLVLPLRPDLLSQIKGKVLYQNPEKLHLHAWLLSGLASEREVFLKEQPSISQSLSETPLALSMMQNGQSSQIGVETEFDPECSSTGMIKACLSGQADSESRYLLLLTENYGALSILQQKIFSMHNAEVIFGSSFPSDQEYTQVCRNINYQSLLETGSTVILLNLENLYESLYDALNQESGKKIGDTFIGYHADTCAAIIHDICEKRKSTIQTMHNERIQILNEGKSTLLWCATPAAVTQNGVGEEMEIYSKQQQHESLTDYLCKRLQDEPNQSFYAQITTNSRILSQAECEDLCGSLPIDRQNVISLTLQQFHTEQQFSKQIRYFVI</sequence>
<dbReference type="EMBL" id="CAJPWZ010001312">
    <property type="protein sequence ID" value="CAG2212749.1"/>
    <property type="molecule type" value="Genomic_DNA"/>
</dbReference>
<dbReference type="OrthoDB" id="6110868at2759"/>
<dbReference type="PANTHER" id="PTHR22605:SF16">
    <property type="entry name" value="E3 UBIQUITIN-PROTEIN LIGASE RNF213"/>
    <property type="match status" value="1"/>
</dbReference>
<keyword evidence="1" id="KW-0808">Transferase</keyword>
<reference evidence="1" key="1">
    <citation type="submission" date="2021-03" db="EMBL/GenBank/DDBJ databases">
        <authorList>
            <person name="Bekaert M."/>
        </authorList>
    </citation>
    <scope>NUCLEOTIDE SEQUENCE</scope>
</reference>
<dbReference type="AlphaFoldDB" id="A0A8S3S319"/>
<dbReference type="InterPro" id="IPR031248">
    <property type="entry name" value="RNF213"/>
</dbReference>
<evidence type="ECO:0000313" key="2">
    <source>
        <dbReference type="Proteomes" id="UP000683360"/>
    </source>
</evidence>
<dbReference type="EC" id="2.3.2.27" evidence="1"/>
<protein>
    <submittedName>
        <fullName evidence="1">RNF213</fullName>
        <ecNumber evidence="1">2.3.2.27</ecNumber>
    </submittedName>
</protein>
<accession>A0A8S3S319</accession>
<keyword evidence="1" id="KW-0012">Acyltransferase</keyword>
<dbReference type="GO" id="GO:0016887">
    <property type="term" value="F:ATP hydrolysis activity"/>
    <property type="evidence" value="ECO:0007669"/>
    <property type="project" value="InterPro"/>
</dbReference>
<name>A0A8S3S319_MYTED</name>
<keyword evidence="2" id="KW-1185">Reference proteome</keyword>
<dbReference type="Proteomes" id="UP000683360">
    <property type="component" value="Unassembled WGS sequence"/>
</dbReference>
<comment type="caution">
    <text evidence="1">The sequence shown here is derived from an EMBL/GenBank/DDBJ whole genome shotgun (WGS) entry which is preliminary data.</text>
</comment>